<dbReference type="InParanoid" id="A0A3R7CZY5"/>
<organism evidence="1 2">
    <name type="scientific">Clonorchis sinensis</name>
    <name type="common">Chinese liver fluke</name>
    <dbReference type="NCBI Taxonomy" id="79923"/>
    <lineage>
        <taxon>Eukaryota</taxon>
        <taxon>Metazoa</taxon>
        <taxon>Spiralia</taxon>
        <taxon>Lophotrochozoa</taxon>
        <taxon>Platyhelminthes</taxon>
        <taxon>Trematoda</taxon>
        <taxon>Digenea</taxon>
        <taxon>Opisthorchiida</taxon>
        <taxon>Opisthorchiata</taxon>
        <taxon>Opisthorchiidae</taxon>
        <taxon>Clonorchis</taxon>
    </lineage>
</organism>
<accession>A0A3R7CZY5</accession>
<reference evidence="1 2" key="1">
    <citation type="journal article" date="2018" name="Biotechnol. Adv.">
        <title>Improved genomic resources and new bioinformatic workflow for the carcinogenic parasite Clonorchis sinensis: Biotechnological implications.</title>
        <authorList>
            <person name="Wang D."/>
            <person name="Korhonen P.K."/>
            <person name="Gasser R.B."/>
            <person name="Young N.D."/>
        </authorList>
    </citation>
    <scope>NUCLEOTIDE SEQUENCE [LARGE SCALE GENOMIC DNA]</scope>
    <source>
        <strain evidence="1">Cs-k2</strain>
    </source>
</reference>
<dbReference type="AlphaFoldDB" id="A0A3R7CZY5"/>
<evidence type="ECO:0000313" key="2">
    <source>
        <dbReference type="Proteomes" id="UP000286415"/>
    </source>
</evidence>
<dbReference type="EMBL" id="NIRI02000013">
    <property type="protein sequence ID" value="KAG5452832.1"/>
    <property type="molecule type" value="Genomic_DNA"/>
</dbReference>
<sequence length="120" mass="13804">MLAIDQHQVASLIRTFHSWSLNIIRQIGKSSEPFERSSFQKDFVNNQWFLIGQRFAFDTEALLRTKISDGLQQCRPNTCSLKELLVDPSPANTKLICECYCSVLKRYSSPMLQEGSSYHN</sequence>
<gene>
    <name evidence="1" type="ORF">CSKR_109001</name>
</gene>
<reference evidence="1 2" key="2">
    <citation type="journal article" date="2021" name="Genomics">
        <title>High-quality reference genome for Clonorchis sinensis.</title>
        <authorList>
            <person name="Young N.D."/>
            <person name="Stroehlein A.J."/>
            <person name="Kinkar L."/>
            <person name="Wang T."/>
            <person name="Sohn W.M."/>
            <person name="Chang B.C.H."/>
            <person name="Kaur P."/>
            <person name="Weisz D."/>
            <person name="Dudchenko O."/>
            <person name="Aiden E.L."/>
            <person name="Korhonen P.K."/>
            <person name="Gasser R.B."/>
        </authorList>
    </citation>
    <scope>NUCLEOTIDE SEQUENCE [LARGE SCALE GENOMIC DNA]</scope>
    <source>
        <strain evidence="1">Cs-k2</strain>
    </source>
</reference>
<name>A0A3R7CZY5_CLOSI</name>
<comment type="caution">
    <text evidence="1">The sequence shown here is derived from an EMBL/GenBank/DDBJ whole genome shotgun (WGS) entry which is preliminary data.</text>
</comment>
<dbReference type="Proteomes" id="UP000286415">
    <property type="component" value="Unassembled WGS sequence"/>
</dbReference>
<protein>
    <submittedName>
        <fullName evidence="1">Uncharacterized protein</fullName>
    </submittedName>
</protein>
<proteinExistence type="predicted"/>
<keyword evidence="2" id="KW-1185">Reference proteome</keyword>
<evidence type="ECO:0000313" key="1">
    <source>
        <dbReference type="EMBL" id="KAG5452832.1"/>
    </source>
</evidence>